<reference evidence="2" key="1">
    <citation type="submission" date="2025-08" db="UniProtKB">
        <authorList>
            <consortium name="RefSeq"/>
        </authorList>
    </citation>
    <scope>IDENTIFICATION</scope>
</reference>
<protein>
    <submittedName>
        <fullName evidence="2">Formiminotransferase N-terminal subdomain-containing protein isoform X1</fullName>
    </submittedName>
</protein>
<dbReference type="RefSeq" id="XP_045151901.1">
    <property type="nucleotide sequence ID" value="XM_045295966.1"/>
</dbReference>
<evidence type="ECO:0000313" key="2">
    <source>
        <dbReference type="RefSeq" id="XP_045151901.1"/>
    </source>
</evidence>
<proteinExistence type="predicted"/>
<name>A0AC55DJH7_ECHTE</name>
<evidence type="ECO:0000313" key="1">
    <source>
        <dbReference type="Proteomes" id="UP000694863"/>
    </source>
</evidence>
<accession>A0AC55DJH7</accession>
<dbReference type="Proteomes" id="UP000694863">
    <property type="component" value="Unplaced"/>
</dbReference>
<sequence length="328" mass="35226">MPPSRLGLRLAACLLNISEARRKYVVENIAKAALLEENGQNHPEVSVLNIFSDQDYNRSVITIAASIDILGSSVLAACGEAFRSINMGAQDGIHPCLGAVDLIPIYPLSGIGVEECGSVARSIAENLVLRVPGCSVFLFGEADLPKKRSLVQRRKQLGWFTRRDFSALKPDLGAAPARRCGLTGVGASPYVMNCNVTIDSRDLTAGKEIASGIRGSSANGLKGVQAMAFPHDGNIEIACNVESFEDQEAGETTEDFQYLAYHVLGNRFSYMSPPYIEAQIKKLASDWGIATIGGALVGFTPQECKSCAEYAIKGGIGEFWKKRGGVFM</sequence>
<gene>
    <name evidence="2" type="primary">FTCDNL1</name>
</gene>
<keyword evidence="1" id="KW-1185">Reference proteome</keyword>
<organism evidence="1 2">
    <name type="scientific">Echinops telfairi</name>
    <name type="common">Lesser hedgehog tenrec</name>
    <dbReference type="NCBI Taxonomy" id="9371"/>
    <lineage>
        <taxon>Eukaryota</taxon>
        <taxon>Metazoa</taxon>
        <taxon>Chordata</taxon>
        <taxon>Craniata</taxon>
        <taxon>Vertebrata</taxon>
        <taxon>Euteleostomi</taxon>
        <taxon>Mammalia</taxon>
        <taxon>Eutheria</taxon>
        <taxon>Afrotheria</taxon>
        <taxon>Tenrecidae</taxon>
        <taxon>Tenrecinae</taxon>
        <taxon>Echinops</taxon>
    </lineage>
</organism>